<dbReference type="AlphaFoldDB" id="A0A2C6L2T0"/>
<reference evidence="2 3" key="1">
    <citation type="journal article" date="2017" name="Int. J. Parasitol.">
        <title>The genome of the protozoan parasite Cystoisospora suis and a reverse vaccinology approach to identify vaccine candidates.</title>
        <authorList>
            <person name="Palmieri N."/>
            <person name="Shrestha A."/>
            <person name="Ruttkowski B."/>
            <person name="Beck T."/>
            <person name="Vogl C."/>
            <person name="Tomley F."/>
            <person name="Blake D.P."/>
            <person name="Joachim A."/>
        </authorList>
    </citation>
    <scope>NUCLEOTIDE SEQUENCE [LARGE SCALE GENOMIC DNA]</scope>
    <source>
        <strain evidence="2 3">Wien I</strain>
    </source>
</reference>
<evidence type="ECO:0000256" key="1">
    <source>
        <dbReference type="SAM" id="MobiDB-lite"/>
    </source>
</evidence>
<dbReference type="EMBL" id="MIGC01001866">
    <property type="protein sequence ID" value="PHJ22033.1"/>
    <property type="molecule type" value="Genomic_DNA"/>
</dbReference>
<dbReference type="VEuPathDB" id="ToxoDB:CSUI_004120"/>
<accession>A0A2C6L2T0</accession>
<evidence type="ECO:0000313" key="3">
    <source>
        <dbReference type="Proteomes" id="UP000221165"/>
    </source>
</evidence>
<name>A0A2C6L2T0_9APIC</name>
<comment type="caution">
    <text evidence="2">The sequence shown here is derived from an EMBL/GenBank/DDBJ whole genome shotgun (WGS) entry which is preliminary data.</text>
</comment>
<feature type="region of interest" description="Disordered" evidence="1">
    <location>
        <begin position="118"/>
        <end position="148"/>
    </location>
</feature>
<dbReference type="RefSeq" id="XP_067923710.1">
    <property type="nucleotide sequence ID" value="XM_068064315.1"/>
</dbReference>
<evidence type="ECO:0000313" key="2">
    <source>
        <dbReference type="EMBL" id="PHJ22033.1"/>
    </source>
</evidence>
<proteinExistence type="predicted"/>
<organism evidence="2 3">
    <name type="scientific">Cystoisospora suis</name>
    <dbReference type="NCBI Taxonomy" id="483139"/>
    <lineage>
        <taxon>Eukaryota</taxon>
        <taxon>Sar</taxon>
        <taxon>Alveolata</taxon>
        <taxon>Apicomplexa</taxon>
        <taxon>Conoidasida</taxon>
        <taxon>Coccidia</taxon>
        <taxon>Eucoccidiorida</taxon>
        <taxon>Eimeriorina</taxon>
        <taxon>Sarcocystidae</taxon>
        <taxon>Cystoisospora</taxon>
    </lineage>
</organism>
<dbReference type="Proteomes" id="UP000221165">
    <property type="component" value="Unassembled WGS sequence"/>
</dbReference>
<keyword evidence="3" id="KW-1185">Reference proteome</keyword>
<sequence>MGRVRQPAYEILHCICRCLVVVQLEQQRGTNTTGGDEKEKASLGEVYVHLSNLPIRLLGYALSNPMTSNADLDFLSDCVFDLFFMIGIRANALQEFLSNFIRLYAVLTLQHQQGLVGGPAGPQAGNPSSSSSLFLSGDKGSHTASSLSNQGSVLDASMNGCLTSSSSSTGGTSGVPPPELVEARLTVLLQAVLQSIQHFTGTGDNALSGETNVPPGGAGSMMAAGGELIGYSKQQQAFRDVFKYFVVECSSPVASLLSGEGGGARGVKKAF</sequence>
<gene>
    <name evidence="2" type="ORF">CSUI_004120</name>
</gene>
<dbReference type="GeneID" id="94427526"/>
<protein>
    <submittedName>
        <fullName evidence="2">Uncharacterized protein</fullName>
    </submittedName>
</protein>